<dbReference type="Pfam" id="PF13561">
    <property type="entry name" value="adh_short_C2"/>
    <property type="match status" value="1"/>
</dbReference>
<protein>
    <submittedName>
        <fullName evidence="3">3-ketoacyl-ACP reductase</fullName>
    </submittedName>
</protein>
<name>A0A069D172_WEIOS</name>
<evidence type="ECO:0000313" key="4">
    <source>
        <dbReference type="Proteomes" id="UP000030643"/>
    </source>
</evidence>
<dbReference type="EMBL" id="DF820490">
    <property type="protein sequence ID" value="GAK31106.1"/>
    <property type="molecule type" value="Genomic_DNA"/>
</dbReference>
<dbReference type="PANTHER" id="PTHR43477">
    <property type="entry name" value="DIHYDROANTICAPSIN 7-DEHYDROGENASE"/>
    <property type="match status" value="1"/>
</dbReference>
<dbReference type="RefSeq" id="WP_027699137.1">
    <property type="nucleotide sequence ID" value="NZ_DF820490.1"/>
</dbReference>
<dbReference type="SUPFAM" id="SSF51735">
    <property type="entry name" value="NAD(P)-binding Rossmann-fold domains"/>
    <property type="match status" value="1"/>
</dbReference>
<gene>
    <name evidence="3" type="primary">fabG</name>
    <name evidence="3" type="ORF">WOSG25_070830</name>
</gene>
<evidence type="ECO:0000313" key="3">
    <source>
        <dbReference type="EMBL" id="GAK31106.1"/>
    </source>
</evidence>
<reference evidence="4" key="1">
    <citation type="journal article" date="2014" name="Genome Announc.">
        <title>Draft genome sequence of Weissella oryzae SG25T, isolated from fermented rice grains.</title>
        <authorList>
            <person name="Tanizawa Y."/>
            <person name="Fujisawa T."/>
            <person name="Mochizuki T."/>
            <person name="Kaminuma E."/>
            <person name="Suzuki Y."/>
            <person name="Nakamura Y."/>
            <person name="Tohno M."/>
        </authorList>
    </citation>
    <scope>NUCLEOTIDE SEQUENCE [LARGE SCALE GENOMIC DNA]</scope>
    <source>
        <strain evidence="4">DSM 25784 / JCM 18191 / LMG 30913 / SG25</strain>
    </source>
</reference>
<dbReference type="PRINTS" id="PR00080">
    <property type="entry name" value="SDRFAMILY"/>
</dbReference>
<evidence type="ECO:0000256" key="2">
    <source>
        <dbReference type="ARBA" id="ARBA00023002"/>
    </source>
</evidence>
<dbReference type="Proteomes" id="UP000030643">
    <property type="component" value="Unassembled WGS sequence"/>
</dbReference>
<dbReference type="InterPro" id="IPR051122">
    <property type="entry name" value="SDR_DHRS6-like"/>
</dbReference>
<dbReference type="eggNOG" id="COG1028">
    <property type="taxonomic scope" value="Bacteria"/>
</dbReference>
<dbReference type="OrthoDB" id="9803333at2"/>
<proteinExistence type="inferred from homology"/>
<sequence>MITQNYQNQTILITGAASGIGAAQLNSYLALGAKVIALDKAPIETINERLFSYEINLANEEQLSQWLLDHQALLSDVDIFLSTAGVLDAFKPALATNYQAIKANLQINLLAPIQISEYLLPILQQRHGQIVFMASIAGQIAGGGGAAYTTAKHGLIGWMRQLALDYAKSVRINAIAPGAIDTPMNAADFAGDGAMAKAVAAETPVGRWAQASEVANLTLYLTSPEASYMQGQVINLDGGWTIK</sequence>
<dbReference type="PROSITE" id="PS00061">
    <property type="entry name" value="ADH_SHORT"/>
    <property type="match status" value="1"/>
</dbReference>
<dbReference type="NCBIfam" id="NF005118">
    <property type="entry name" value="PRK06550.1"/>
    <property type="match status" value="1"/>
</dbReference>
<keyword evidence="2" id="KW-0560">Oxidoreductase</keyword>
<dbReference type="InterPro" id="IPR002347">
    <property type="entry name" value="SDR_fam"/>
</dbReference>
<dbReference type="CDD" id="cd05233">
    <property type="entry name" value="SDR_c"/>
    <property type="match status" value="1"/>
</dbReference>
<dbReference type="STRING" id="1329250.WOSG25_070830"/>
<dbReference type="InterPro" id="IPR020904">
    <property type="entry name" value="Sc_DH/Rdtase_CS"/>
</dbReference>
<dbReference type="InterPro" id="IPR036291">
    <property type="entry name" value="NAD(P)-bd_dom_sf"/>
</dbReference>
<keyword evidence="4" id="KW-1185">Reference proteome</keyword>
<dbReference type="Gene3D" id="3.40.50.720">
    <property type="entry name" value="NAD(P)-binding Rossmann-like Domain"/>
    <property type="match status" value="1"/>
</dbReference>
<dbReference type="PRINTS" id="PR00081">
    <property type="entry name" value="GDHRDH"/>
</dbReference>
<evidence type="ECO:0000256" key="1">
    <source>
        <dbReference type="ARBA" id="ARBA00006484"/>
    </source>
</evidence>
<accession>A0A069D172</accession>
<dbReference type="GO" id="GO:0016491">
    <property type="term" value="F:oxidoreductase activity"/>
    <property type="evidence" value="ECO:0007669"/>
    <property type="project" value="UniProtKB-KW"/>
</dbReference>
<organism evidence="3 4">
    <name type="scientific">Weissella oryzae (strain DSM 25784 / JCM 18191 / LMG 30913 / SG25)</name>
    <dbReference type="NCBI Taxonomy" id="1329250"/>
    <lineage>
        <taxon>Bacteria</taxon>
        <taxon>Bacillati</taxon>
        <taxon>Bacillota</taxon>
        <taxon>Bacilli</taxon>
        <taxon>Lactobacillales</taxon>
        <taxon>Lactobacillaceae</taxon>
        <taxon>Weissella</taxon>
    </lineage>
</organism>
<comment type="similarity">
    <text evidence="1">Belongs to the short-chain dehydrogenases/reductases (SDR) family.</text>
</comment>
<dbReference type="AlphaFoldDB" id="A0A069D172"/>
<dbReference type="PANTHER" id="PTHR43477:SF1">
    <property type="entry name" value="DIHYDROANTICAPSIN 7-DEHYDROGENASE"/>
    <property type="match status" value="1"/>
</dbReference>